<dbReference type="EMBL" id="BAABET010000002">
    <property type="protein sequence ID" value="GAA4302201.1"/>
    <property type="molecule type" value="Genomic_DNA"/>
</dbReference>
<sequence>MRTRTTTAAAAALTAAVALLLTGCGGSDDASNSGDGDKIAGADSGSGSSKPSASASADNIDRPEIKLPSDVENVFEGGSTGDPVKDAVLADNERMINSIDEAITVDGGKHPALKFYSKDDALLAAATYVQSFADAGTTWTGQTRYYDREVTLDGKTSATVTYCGDETKSFSKDRKTKEVKRTPGDADDYVSYNARMEKNAKGVWQAAKVTSQRGAEQCRP</sequence>
<evidence type="ECO:0000256" key="1">
    <source>
        <dbReference type="SAM" id="MobiDB-lite"/>
    </source>
</evidence>
<feature type="compositionally biased region" description="Low complexity" evidence="1">
    <location>
        <begin position="41"/>
        <end position="58"/>
    </location>
</feature>
<organism evidence="3 4">
    <name type="scientific">Streptomyces venetus</name>
    <dbReference type="NCBI Taxonomy" id="1701086"/>
    <lineage>
        <taxon>Bacteria</taxon>
        <taxon>Bacillati</taxon>
        <taxon>Actinomycetota</taxon>
        <taxon>Actinomycetes</taxon>
        <taxon>Kitasatosporales</taxon>
        <taxon>Streptomycetaceae</taxon>
        <taxon>Streptomyces</taxon>
    </lineage>
</organism>
<keyword evidence="2" id="KW-0732">Signal</keyword>
<gene>
    <name evidence="3" type="ORF">GCM10023086_18460</name>
</gene>
<keyword evidence="4" id="KW-1185">Reference proteome</keyword>
<comment type="caution">
    <text evidence="3">The sequence shown here is derived from an EMBL/GenBank/DDBJ whole genome shotgun (WGS) entry which is preliminary data.</text>
</comment>
<feature type="signal peptide" evidence="2">
    <location>
        <begin position="1"/>
        <end position="30"/>
    </location>
</feature>
<reference evidence="4" key="1">
    <citation type="journal article" date="2019" name="Int. J. Syst. Evol. Microbiol.">
        <title>The Global Catalogue of Microorganisms (GCM) 10K type strain sequencing project: providing services to taxonomists for standard genome sequencing and annotation.</title>
        <authorList>
            <consortium name="The Broad Institute Genomics Platform"/>
            <consortium name="The Broad Institute Genome Sequencing Center for Infectious Disease"/>
            <person name="Wu L."/>
            <person name="Ma J."/>
        </authorList>
    </citation>
    <scope>NUCLEOTIDE SEQUENCE [LARGE SCALE GENOMIC DNA]</scope>
    <source>
        <strain evidence="4">JCM 31290</strain>
    </source>
</reference>
<protein>
    <submittedName>
        <fullName evidence="3">Lipoprotein</fullName>
    </submittedName>
</protein>
<evidence type="ECO:0000313" key="4">
    <source>
        <dbReference type="Proteomes" id="UP001501115"/>
    </source>
</evidence>
<dbReference type="RefSeq" id="WP_345660864.1">
    <property type="nucleotide sequence ID" value="NZ_BAABET010000002.1"/>
</dbReference>
<feature type="region of interest" description="Disordered" evidence="1">
    <location>
        <begin position="28"/>
        <end position="66"/>
    </location>
</feature>
<evidence type="ECO:0000256" key="2">
    <source>
        <dbReference type="SAM" id="SignalP"/>
    </source>
</evidence>
<keyword evidence="3" id="KW-0449">Lipoprotein</keyword>
<proteinExistence type="predicted"/>
<dbReference type="Proteomes" id="UP001501115">
    <property type="component" value="Unassembled WGS sequence"/>
</dbReference>
<feature type="chain" id="PRO_5046771469" evidence="2">
    <location>
        <begin position="31"/>
        <end position="220"/>
    </location>
</feature>
<name>A0ABP8FEX1_9ACTN</name>
<evidence type="ECO:0000313" key="3">
    <source>
        <dbReference type="EMBL" id="GAA4302201.1"/>
    </source>
</evidence>
<accession>A0ABP8FEX1</accession>
<dbReference type="PROSITE" id="PS51257">
    <property type="entry name" value="PROKAR_LIPOPROTEIN"/>
    <property type="match status" value="1"/>
</dbReference>